<dbReference type="InterPro" id="IPR013762">
    <property type="entry name" value="Integrase-like_cat_sf"/>
</dbReference>
<dbReference type="InterPro" id="IPR011010">
    <property type="entry name" value="DNA_brk_join_enz"/>
</dbReference>
<feature type="domain" description="Core-binding (CB)" evidence="7">
    <location>
        <begin position="22"/>
        <end position="119"/>
    </location>
</feature>
<name>A0ABT6GVG9_MYCGU</name>
<evidence type="ECO:0000259" key="7">
    <source>
        <dbReference type="PROSITE" id="PS51900"/>
    </source>
</evidence>
<dbReference type="PANTHER" id="PTHR30349:SF41">
    <property type="entry name" value="INTEGRASE_RECOMBINASE PROTEIN MJ0367-RELATED"/>
    <property type="match status" value="1"/>
</dbReference>
<dbReference type="Proteomes" id="UP001154266">
    <property type="component" value="Unassembled WGS sequence"/>
</dbReference>
<evidence type="ECO:0000256" key="5">
    <source>
        <dbReference type="PROSITE-ProRule" id="PRU01248"/>
    </source>
</evidence>
<dbReference type="InterPro" id="IPR050090">
    <property type="entry name" value="Tyrosine_recombinase_XerCD"/>
</dbReference>
<comment type="caution">
    <text evidence="8">The sequence shown here is derived from an EMBL/GenBank/DDBJ whole genome shotgun (WGS) entry which is preliminary data.</text>
</comment>
<keyword evidence="9" id="KW-1185">Reference proteome</keyword>
<keyword evidence="2" id="KW-0229">DNA integration</keyword>
<evidence type="ECO:0000313" key="9">
    <source>
        <dbReference type="Proteomes" id="UP001154266"/>
    </source>
</evidence>
<dbReference type="PROSITE" id="PS51898">
    <property type="entry name" value="TYR_RECOMBINASE"/>
    <property type="match status" value="1"/>
</dbReference>
<accession>A0ABT6GVG9</accession>
<dbReference type="Pfam" id="PF02899">
    <property type="entry name" value="Phage_int_SAM_1"/>
    <property type="match status" value="1"/>
</dbReference>
<dbReference type="PROSITE" id="PS51900">
    <property type="entry name" value="CB"/>
    <property type="match status" value="1"/>
</dbReference>
<keyword evidence="3 5" id="KW-0238">DNA-binding</keyword>
<protein>
    <submittedName>
        <fullName evidence="8">Site-specific integrase</fullName>
    </submittedName>
</protein>
<dbReference type="Gene3D" id="1.10.443.10">
    <property type="entry name" value="Intergrase catalytic core"/>
    <property type="match status" value="1"/>
</dbReference>
<dbReference type="EMBL" id="JAKZMO010000022">
    <property type="protein sequence ID" value="MDG5485500.1"/>
    <property type="molecule type" value="Genomic_DNA"/>
</dbReference>
<dbReference type="Pfam" id="PF00589">
    <property type="entry name" value="Phage_integrase"/>
    <property type="match status" value="1"/>
</dbReference>
<evidence type="ECO:0000256" key="3">
    <source>
        <dbReference type="ARBA" id="ARBA00023125"/>
    </source>
</evidence>
<sequence length="393" mass="45179">MAMTQRVVHGDTTTWTVVDYQYSVVEPVERYLEFGRQSGFSPNTIKAYARGLAQWWTYLEQQAKRWDAVSIRDFGNFLGAVRTGEFDPKVRSLAAKPVIGESTVQLRLRAVMSFYRYQAGCGHDVAPFLYDQIRGRNSRYLAFLEHVARRGPRRRAAVRVRQVHRELPVLAPDSVRKLLDAEATYHKAEGEWHGELRYHLLWSLLAETGMRLGEALALQHRDWDTGRSSTATIYIADRPHPHGLAAKSGSRRLHVGSRLDRLYADYIWWLCDRGGDAAIPDWDKGYIFCNTKREPLYAALRPESVYSHLRSMKRRLPELPPRMTPHWFRHTHATALLLAGTPLHVVSRRLGHQSIQTTINTYGHVTEDAELEALANWREVVADWTEGNHDDQC</sequence>
<comment type="similarity">
    <text evidence="1">Belongs to the 'phage' integrase family.</text>
</comment>
<dbReference type="InterPro" id="IPR044068">
    <property type="entry name" value="CB"/>
</dbReference>
<evidence type="ECO:0000256" key="2">
    <source>
        <dbReference type="ARBA" id="ARBA00022908"/>
    </source>
</evidence>
<proteinExistence type="inferred from homology"/>
<gene>
    <name evidence="8" type="ORF">MNO81_22130</name>
</gene>
<reference evidence="8" key="1">
    <citation type="journal article" date="2023" name="Environ. Microbiol.">
        <title>The 2-methylpropene degradation pathway in Mycobacteriaceae family strains.</title>
        <authorList>
            <person name="Helbich S."/>
            <person name="Barrantes I."/>
            <person name="Dos Anjos Borges L.G."/>
            <person name="Pieper D.H."/>
            <person name="Vainshtein Y."/>
            <person name="Sohn K."/>
            <person name="Engesser K.H."/>
        </authorList>
    </citation>
    <scope>NUCLEOTIDE SEQUENCE</scope>
    <source>
        <strain evidence="8">IBE100</strain>
    </source>
</reference>
<dbReference type="InterPro" id="IPR010998">
    <property type="entry name" value="Integrase_recombinase_N"/>
</dbReference>
<keyword evidence="4" id="KW-0233">DNA recombination</keyword>
<dbReference type="RefSeq" id="WP_278222871.1">
    <property type="nucleotide sequence ID" value="NZ_JAKZMO010000022.1"/>
</dbReference>
<evidence type="ECO:0000259" key="6">
    <source>
        <dbReference type="PROSITE" id="PS51898"/>
    </source>
</evidence>
<dbReference type="PANTHER" id="PTHR30349">
    <property type="entry name" value="PHAGE INTEGRASE-RELATED"/>
    <property type="match status" value="1"/>
</dbReference>
<organism evidence="8 9">
    <name type="scientific">Mycolicibacterium gadium</name>
    <name type="common">Mycobacterium gadium</name>
    <dbReference type="NCBI Taxonomy" id="1794"/>
    <lineage>
        <taxon>Bacteria</taxon>
        <taxon>Bacillati</taxon>
        <taxon>Actinomycetota</taxon>
        <taxon>Actinomycetes</taxon>
        <taxon>Mycobacteriales</taxon>
        <taxon>Mycobacteriaceae</taxon>
        <taxon>Mycolicibacterium</taxon>
    </lineage>
</organism>
<dbReference type="SUPFAM" id="SSF56349">
    <property type="entry name" value="DNA breaking-rejoining enzymes"/>
    <property type="match status" value="1"/>
</dbReference>
<dbReference type="InterPro" id="IPR004107">
    <property type="entry name" value="Integrase_SAM-like_N"/>
</dbReference>
<feature type="domain" description="Tyr recombinase" evidence="6">
    <location>
        <begin position="165"/>
        <end position="376"/>
    </location>
</feature>
<evidence type="ECO:0000313" key="8">
    <source>
        <dbReference type="EMBL" id="MDG5485500.1"/>
    </source>
</evidence>
<dbReference type="Gene3D" id="1.10.150.130">
    <property type="match status" value="1"/>
</dbReference>
<dbReference type="InterPro" id="IPR002104">
    <property type="entry name" value="Integrase_catalytic"/>
</dbReference>
<evidence type="ECO:0000256" key="4">
    <source>
        <dbReference type="ARBA" id="ARBA00023172"/>
    </source>
</evidence>
<evidence type="ECO:0000256" key="1">
    <source>
        <dbReference type="ARBA" id="ARBA00008857"/>
    </source>
</evidence>